<organism evidence="1 2">
    <name type="scientific">Ruminococcus albus</name>
    <dbReference type="NCBI Taxonomy" id="1264"/>
    <lineage>
        <taxon>Bacteria</taxon>
        <taxon>Bacillati</taxon>
        <taxon>Bacillota</taxon>
        <taxon>Clostridia</taxon>
        <taxon>Eubacteriales</taxon>
        <taxon>Oscillospiraceae</taxon>
        <taxon>Ruminococcus</taxon>
    </lineage>
</organism>
<evidence type="ECO:0008006" key="3">
    <source>
        <dbReference type="Google" id="ProtNLM"/>
    </source>
</evidence>
<evidence type="ECO:0000313" key="1">
    <source>
        <dbReference type="EMBL" id="SEL22768.1"/>
    </source>
</evidence>
<sequence length="117" mass="13629">MNITYIHEPTDLQCGQAVLAMVLGLSVEQVVSDLNNDRETTLKEMKSYLRSHGAWISDERVPVTDKEQLPTLCMLSLETPRCWHWSLYCEGTFYDPEHGVMSDFPASNRRYYWQIKL</sequence>
<dbReference type="Proteomes" id="UP000186015">
    <property type="component" value="Unassembled WGS sequence"/>
</dbReference>
<gene>
    <name evidence="1" type="ORF">SAMN05216469_11546</name>
</gene>
<dbReference type="EMBL" id="FOAT01000015">
    <property type="protein sequence ID" value="SEL22768.1"/>
    <property type="molecule type" value="Genomic_DNA"/>
</dbReference>
<proteinExistence type="predicted"/>
<reference evidence="1 2" key="1">
    <citation type="submission" date="2016-10" db="EMBL/GenBank/DDBJ databases">
        <authorList>
            <person name="de Groot N.N."/>
        </authorList>
    </citation>
    <scope>NUCLEOTIDE SEQUENCE [LARGE SCALE GENOMIC DNA]</scope>
    <source>
        <strain evidence="1 2">KH2T6</strain>
    </source>
</reference>
<accession>A0A1H7NIF6</accession>
<evidence type="ECO:0000313" key="2">
    <source>
        <dbReference type="Proteomes" id="UP000186015"/>
    </source>
</evidence>
<dbReference type="AlphaFoldDB" id="A0A1H7NIF6"/>
<protein>
    <recommendedName>
        <fullName evidence="3">Peptidase C39 domain-containing protein</fullName>
    </recommendedName>
</protein>
<name>A0A1H7NIF6_RUMAL</name>
<dbReference type="RefSeq" id="WP_074834961.1">
    <property type="nucleotide sequence ID" value="NZ_FOAT01000015.1"/>
</dbReference>
<dbReference type="OrthoDB" id="1821349at2"/>